<dbReference type="InterPro" id="IPR036249">
    <property type="entry name" value="Thioredoxin-like_sf"/>
</dbReference>
<dbReference type="EMBL" id="BLSC01000008">
    <property type="protein sequence ID" value="GFP36523.1"/>
    <property type="molecule type" value="Genomic_DNA"/>
</dbReference>
<dbReference type="SUPFAM" id="SSF52833">
    <property type="entry name" value="Thioredoxin-like"/>
    <property type="match status" value="1"/>
</dbReference>
<protein>
    <submittedName>
        <fullName evidence="11">NADH-quinone oxidoreductase subunit E</fullName>
    </submittedName>
</protein>
<evidence type="ECO:0000313" key="15">
    <source>
        <dbReference type="Proteomes" id="UP000585609"/>
    </source>
</evidence>
<dbReference type="Proteomes" id="UP000569018">
    <property type="component" value="Unassembled WGS sequence"/>
</dbReference>
<evidence type="ECO:0000256" key="5">
    <source>
        <dbReference type="ARBA" id="ARBA00023014"/>
    </source>
</evidence>
<feature type="binding site" evidence="7">
    <location>
        <position position="124"/>
    </location>
    <ligand>
        <name>[2Fe-2S] cluster</name>
        <dbReference type="ChEBI" id="CHEBI:190135"/>
    </ligand>
</feature>
<dbReference type="InterPro" id="IPR002023">
    <property type="entry name" value="NuoE-like"/>
</dbReference>
<dbReference type="PANTHER" id="PTHR43342">
    <property type="entry name" value="NADH-QUINONE OXIDOREDUCTASE, E SUBUNIT"/>
    <property type="match status" value="1"/>
</dbReference>
<dbReference type="PIRSF" id="PIRSF000216">
    <property type="entry name" value="NADH_DH_24kDa"/>
    <property type="match status" value="1"/>
</dbReference>
<dbReference type="EMBL" id="BLRU01000054">
    <property type="protein sequence ID" value="GFP19262.1"/>
    <property type="molecule type" value="Genomic_DNA"/>
</dbReference>
<organism evidence="11 13">
    <name type="scientific">Candidatus Hakubella thermalkaliphila</name>
    <dbReference type="NCBI Taxonomy" id="2754717"/>
    <lineage>
        <taxon>Bacteria</taxon>
        <taxon>Bacillati</taxon>
        <taxon>Actinomycetota</taxon>
        <taxon>Actinomycetota incertae sedis</taxon>
        <taxon>Candidatus Hakubellales</taxon>
        <taxon>Candidatus Hakubellaceae</taxon>
        <taxon>Candidatus Hakubella</taxon>
    </lineage>
</organism>
<sequence>MKETCTLVDPERVREIVAKSRYKQGVLVHVLQDIQQEFGYLPEDALRIAAEEIGLSLAQVYGVASFYSQFYFTPRGENVVRVCVGTACHIRGALAVLERFEKELGLKDGETTPDLKFTLETVSCVGCCSLAPVVVTNEKVVKKKDHQKILDRLRSSRKE</sequence>
<dbReference type="Gene3D" id="1.10.10.1590">
    <property type="entry name" value="NADH-quinone oxidoreductase subunit E"/>
    <property type="match status" value="1"/>
</dbReference>
<comment type="cofactor">
    <cofactor evidence="6">
        <name>[2Fe-2S] cluster</name>
        <dbReference type="ChEBI" id="CHEBI:190135"/>
    </cofactor>
</comment>
<accession>A0A6V8Q1U8</accession>
<comment type="similarity">
    <text evidence="1">Belongs to the complex I 24 kDa subunit family.</text>
</comment>
<dbReference type="GO" id="GO:0046872">
    <property type="term" value="F:metal ion binding"/>
    <property type="evidence" value="ECO:0007669"/>
    <property type="project" value="UniProtKB-KW"/>
</dbReference>
<proteinExistence type="inferred from homology"/>
<feature type="binding site" evidence="7">
    <location>
        <position position="128"/>
    </location>
    <ligand>
        <name>[2Fe-2S] cluster</name>
        <dbReference type="ChEBI" id="CHEBI:190135"/>
    </ligand>
</feature>
<dbReference type="EMBL" id="BLSD01000014">
    <property type="protein sequence ID" value="GFP38742.1"/>
    <property type="molecule type" value="Genomic_DNA"/>
</dbReference>
<dbReference type="GO" id="GO:0016491">
    <property type="term" value="F:oxidoreductase activity"/>
    <property type="evidence" value="ECO:0007669"/>
    <property type="project" value="InterPro"/>
</dbReference>
<comment type="caution">
    <text evidence="11">The sequence shown here is derived from an EMBL/GenBank/DDBJ whole genome shotgun (WGS) entry which is preliminary data.</text>
</comment>
<evidence type="ECO:0000256" key="6">
    <source>
        <dbReference type="ARBA" id="ARBA00034078"/>
    </source>
</evidence>
<gene>
    <name evidence="8" type="ORF">HKBW3S03_00767</name>
    <name evidence="9" type="ORF">HKBW3S09_00869</name>
    <name evidence="10" type="ORF">HKBW3S44_00206</name>
    <name evidence="11" type="ORF">HKBW3S47_00443</name>
</gene>
<evidence type="ECO:0000256" key="2">
    <source>
        <dbReference type="ARBA" id="ARBA00022714"/>
    </source>
</evidence>
<evidence type="ECO:0000256" key="4">
    <source>
        <dbReference type="ARBA" id="ARBA00023004"/>
    </source>
</evidence>
<feature type="binding site" evidence="7">
    <location>
        <position position="83"/>
    </location>
    <ligand>
        <name>[2Fe-2S] cluster</name>
        <dbReference type="ChEBI" id="CHEBI:190135"/>
    </ligand>
</feature>
<dbReference type="AlphaFoldDB" id="A0A6V8Q1U8"/>
<dbReference type="Pfam" id="PF01257">
    <property type="entry name" value="2Fe-2S_thioredx"/>
    <property type="match status" value="1"/>
</dbReference>
<dbReference type="RefSeq" id="WP_176230864.1">
    <property type="nucleotide sequence ID" value="NZ_BLRU01000054.1"/>
</dbReference>
<name>A0A6V8Q1U8_9ACTN</name>
<evidence type="ECO:0000313" key="11">
    <source>
        <dbReference type="EMBL" id="GFP38742.1"/>
    </source>
</evidence>
<evidence type="ECO:0000313" key="13">
    <source>
        <dbReference type="Proteomes" id="UP000569018"/>
    </source>
</evidence>
<keyword evidence="4 7" id="KW-0408">Iron</keyword>
<dbReference type="Gene3D" id="3.40.30.10">
    <property type="entry name" value="Glutaredoxin"/>
    <property type="match status" value="1"/>
</dbReference>
<evidence type="ECO:0000313" key="8">
    <source>
        <dbReference type="EMBL" id="GFP19262.1"/>
    </source>
</evidence>
<evidence type="ECO:0000256" key="3">
    <source>
        <dbReference type="ARBA" id="ARBA00022723"/>
    </source>
</evidence>
<dbReference type="InterPro" id="IPR041921">
    <property type="entry name" value="NuoE_N"/>
</dbReference>
<evidence type="ECO:0000256" key="7">
    <source>
        <dbReference type="PIRSR" id="PIRSR000216-1"/>
    </source>
</evidence>
<comment type="cofactor">
    <cofactor evidence="7">
        <name>[2Fe-2S] cluster</name>
        <dbReference type="ChEBI" id="CHEBI:190135"/>
    </cofactor>
    <text evidence="7">Binds 1 [2Fe-2S] cluster.</text>
</comment>
<keyword evidence="2 7" id="KW-0001">2Fe-2S</keyword>
<evidence type="ECO:0000256" key="1">
    <source>
        <dbReference type="ARBA" id="ARBA00010643"/>
    </source>
</evidence>
<dbReference type="InterPro" id="IPR042128">
    <property type="entry name" value="NuoE_dom"/>
</dbReference>
<dbReference type="PANTHER" id="PTHR43342:SF1">
    <property type="entry name" value="BIFURCATING [FEFE] HYDROGENASE GAMMA SUBUNIT"/>
    <property type="match status" value="1"/>
</dbReference>
<keyword evidence="5 7" id="KW-0411">Iron-sulfur</keyword>
<feature type="binding site" evidence="7">
    <location>
        <position position="88"/>
    </location>
    <ligand>
        <name>[2Fe-2S] cluster</name>
        <dbReference type="ChEBI" id="CHEBI:190135"/>
    </ligand>
</feature>
<dbReference type="Proteomes" id="UP000585609">
    <property type="component" value="Unassembled WGS sequence"/>
</dbReference>
<dbReference type="Proteomes" id="UP000561271">
    <property type="component" value="Unassembled WGS sequence"/>
</dbReference>
<dbReference type="InterPro" id="IPR028431">
    <property type="entry name" value="NADP_DH_HndA-like"/>
</dbReference>
<dbReference type="EMBL" id="BLRW01000104">
    <property type="protein sequence ID" value="GFP23402.1"/>
    <property type="molecule type" value="Genomic_DNA"/>
</dbReference>
<reference evidence="12 13" key="1">
    <citation type="journal article" date="2020" name="Front. Microbiol.">
        <title>Single-cell genomics of novel Actinobacteria with the Wood-Ljungdahl pathway discovered in a serpentinizing system.</title>
        <authorList>
            <person name="Merino N."/>
            <person name="Kawai M."/>
            <person name="Boyd E.S."/>
            <person name="Colman D.R."/>
            <person name="McGlynn S.E."/>
            <person name="Nealson K.H."/>
            <person name="Kurokawa K."/>
            <person name="Hongoh Y."/>
        </authorList>
    </citation>
    <scope>NUCLEOTIDE SEQUENCE [LARGE SCALE GENOMIC DNA]</scope>
    <source>
        <strain evidence="8 14">S03</strain>
        <strain evidence="9 15">S09_30</strain>
        <strain evidence="10 12">S44</strain>
        <strain evidence="11 13">S47</strain>
    </source>
</reference>
<dbReference type="Proteomes" id="UP000574717">
    <property type="component" value="Unassembled WGS sequence"/>
</dbReference>
<dbReference type="CDD" id="cd03064">
    <property type="entry name" value="TRX_Fd_NuoE"/>
    <property type="match status" value="1"/>
</dbReference>
<evidence type="ECO:0000313" key="9">
    <source>
        <dbReference type="EMBL" id="GFP23402.1"/>
    </source>
</evidence>
<dbReference type="GO" id="GO:0051537">
    <property type="term" value="F:2 iron, 2 sulfur cluster binding"/>
    <property type="evidence" value="ECO:0007669"/>
    <property type="project" value="UniProtKB-KW"/>
</dbReference>
<keyword evidence="3 7" id="KW-0479">Metal-binding</keyword>
<evidence type="ECO:0000313" key="10">
    <source>
        <dbReference type="EMBL" id="GFP36523.1"/>
    </source>
</evidence>
<evidence type="ECO:0000313" key="14">
    <source>
        <dbReference type="Proteomes" id="UP000574717"/>
    </source>
</evidence>
<evidence type="ECO:0000313" key="12">
    <source>
        <dbReference type="Proteomes" id="UP000561271"/>
    </source>
</evidence>